<dbReference type="SUPFAM" id="SSF48371">
    <property type="entry name" value="ARM repeat"/>
    <property type="match status" value="1"/>
</dbReference>
<evidence type="ECO:0000313" key="4">
    <source>
        <dbReference type="EMBL" id="KAF0287595.1"/>
    </source>
</evidence>
<dbReference type="GO" id="GO:0046854">
    <property type="term" value="P:phosphatidylinositol phosphate biosynthetic process"/>
    <property type="evidence" value="ECO:0007669"/>
    <property type="project" value="InterPro"/>
</dbReference>
<sequence>MVPTDKHVSQPVINALANMAAQLQGETELHDLLVRLLELFVQLGLEAKRASEKAMGSQKASSSAGNLGVLIPVLATLVRRLPPIRNPRPRLHKLFRDFWLYSVVMGFTVQDSRKSFSGGLMHDIWPVEWYEGVKEIAIKSPLLISSQTSLASEMRELQHTSALRNDAVSLTELQELKTQILNYLEQPQDVSAIIRQLSFAQCTYLLSVYKLEMLRVQNQEETSFHAMFEYLNDPAIQRDKYNMWACMNSVGERVFASFLDVMAHKPKNTARERELEGHAQFLLVHFNSPHKQIRRVADKFLSQMVDRFPHILWNATVLTTMLDILQLLSESLQQNPNEVYPDLRVPGTPYCLVLQDTTEARETTVKDFSARCEGIIEEAMKWAPATTRSHLAEYLTRPAPAHHTGLALALEAGLHFAGPSPQAAPLAAATLSKLPECVKSNSSELVTAVALRCLYSGEVRGLQAAGTDGQLATQLKATWTRKDDAAHSPALLRVTAQLISTPGLDRELLHLVAWSPAIMFTEPAMRTGIQCWEWVLSARPDLEISFLREMCAAWQYTIDKRLGLFSEQEPEVNPLAVYEGCSIEAKPPFVAPHHLWVQFLLERVEIARYRSRDQVDLLCSLLHSTLSFSVGGERGAMTRHVAAVGTRVRLLTCGLILLQSDVLPKTQGKVALRERIYYACLDYFCGRPRFPCPEQSATTLREDITVLIRFWQNMHSDKKYLKTSMMGGFNQWNVAGTREVASSARPPASEFNPSVTGWFNTVPLTSNNSTLSRRSAKHRLANPDVYVKDYIKKRNLILALLAAEIERLLTWHNPQNRAELHMAGEENMAAWRAQPISEKQWHDHVRLAWDISPTLAVMLPERFKDEVITREVSRQVRSKPLAVCRVPEALQYLTTPEHIVNDIIELSHALTWAKLPPVRALAYFSRQYPPHPITAQYAVRVLSSYPSDTVLFYIPQLVQAVRYDTMGFITEFIKRACAKSQILAHHVIWNIETNKFRDEEGLVKDADLYEPLENIRNAIVSALSGPAKAFYEREFSFFEKITNVSAQIKPFPKGPARKEACLKELRKIEAQEGCYLPPIPDCRVLAIDYNSGTPMQSAAKAPYLARFRVERCGINELEQQVMHVLDGPG</sequence>
<dbReference type="GO" id="GO:0005886">
    <property type="term" value="C:plasma membrane"/>
    <property type="evidence" value="ECO:0007669"/>
    <property type="project" value="TreeGrafter"/>
</dbReference>
<dbReference type="PANTHER" id="PTHR10048">
    <property type="entry name" value="PHOSPHATIDYLINOSITOL KINASE"/>
    <property type="match status" value="1"/>
</dbReference>
<organism evidence="4 5">
    <name type="scientific">Amphibalanus amphitrite</name>
    <name type="common">Striped barnacle</name>
    <name type="synonym">Balanus amphitrite</name>
    <dbReference type="NCBI Taxonomy" id="1232801"/>
    <lineage>
        <taxon>Eukaryota</taxon>
        <taxon>Metazoa</taxon>
        <taxon>Ecdysozoa</taxon>
        <taxon>Arthropoda</taxon>
        <taxon>Crustacea</taxon>
        <taxon>Multicrustacea</taxon>
        <taxon>Cirripedia</taxon>
        <taxon>Thoracica</taxon>
        <taxon>Thoracicalcarea</taxon>
        <taxon>Balanomorpha</taxon>
        <taxon>Balanoidea</taxon>
        <taxon>Balanidae</taxon>
        <taxon>Amphibalaninae</taxon>
        <taxon>Amphibalanus</taxon>
    </lineage>
</organism>
<dbReference type="InterPro" id="IPR042236">
    <property type="entry name" value="PI3K_accessory_sf"/>
</dbReference>
<dbReference type="SMART" id="SM00145">
    <property type="entry name" value="PI3Ka"/>
    <property type="match status" value="1"/>
</dbReference>
<dbReference type="GO" id="GO:0005737">
    <property type="term" value="C:cytoplasm"/>
    <property type="evidence" value="ECO:0007669"/>
    <property type="project" value="TreeGrafter"/>
</dbReference>
<dbReference type="Pfam" id="PF00613">
    <property type="entry name" value="PI3Ka"/>
    <property type="match status" value="1"/>
</dbReference>
<dbReference type="Gene3D" id="1.25.40.70">
    <property type="entry name" value="Phosphatidylinositol 3-kinase, accessory domain (PIK)"/>
    <property type="match status" value="1"/>
</dbReference>
<dbReference type="InterPro" id="IPR045495">
    <property type="entry name" value="PI4K_N"/>
</dbReference>
<dbReference type="AlphaFoldDB" id="A0A6A4V1X6"/>
<comment type="similarity">
    <text evidence="1">Belongs to the PI3/PI4-kinase family. Type III PI4K subfamily.</text>
</comment>
<dbReference type="FunFam" id="1.25.40.70:FF:000011">
    <property type="entry name" value="Phosphatidylinositol 4-kinase alpha"/>
    <property type="match status" value="1"/>
</dbReference>
<dbReference type="Pfam" id="PF19274">
    <property type="entry name" value="PI4K_N"/>
    <property type="match status" value="2"/>
</dbReference>
<dbReference type="GO" id="GO:0004430">
    <property type="term" value="F:1-phosphatidylinositol 4-kinase activity"/>
    <property type="evidence" value="ECO:0007669"/>
    <property type="project" value="TreeGrafter"/>
</dbReference>
<dbReference type="GO" id="GO:0048015">
    <property type="term" value="P:phosphatidylinositol-mediated signaling"/>
    <property type="evidence" value="ECO:0007669"/>
    <property type="project" value="TreeGrafter"/>
</dbReference>
<dbReference type="PROSITE" id="PS51545">
    <property type="entry name" value="PIK_HELICAL"/>
    <property type="match status" value="1"/>
</dbReference>
<evidence type="ECO:0000256" key="1">
    <source>
        <dbReference type="ARBA" id="ARBA00006209"/>
    </source>
</evidence>
<protein>
    <recommendedName>
        <fullName evidence="2">1-phosphatidylinositol 4-kinase</fullName>
        <ecNumber evidence="2">2.7.1.67</ecNumber>
    </recommendedName>
</protein>
<evidence type="ECO:0000256" key="2">
    <source>
        <dbReference type="ARBA" id="ARBA00012169"/>
    </source>
</evidence>
<keyword evidence="4" id="KW-0808">Transferase</keyword>
<gene>
    <name evidence="4" type="primary">Pi4ka_1</name>
    <name evidence="4" type="ORF">FJT64_013982</name>
</gene>
<comment type="caution">
    <text evidence="4">The sequence shown here is derived from an EMBL/GenBank/DDBJ whole genome shotgun (WGS) entry which is preliminary data.</text>
</comment>
<proteinExistence type="inferred from homology"/>
<feature type="domain" description="PIK helical" evidence="3">
    <location>
        <begin position="841"/>
        <end position="1015"/>
    </location>
</feature>
<evidence type="ECO:0000259" key="3">
    <source>
        <dbReference type="PROSITE" id="PS51545"/>
    </source>
</evidence>
<dbReference type="Proteomes" id="UP000440578">
    <property type="component" value="Unassembled WGS sequence"/>
</dbReference>
<dbReference type="InterPro" id="IPR001263">
    <property type="entry name" value="PI3K_accessory_dom"/>
</dbReference>
<keyword evidence="5" id="KW-1185">Reference proteome</keyword>
<name>A0A6A4V1X6_AMPAM</name>
<dbReference type="InterPro" id="IPR015433">
    <property type="entry name" value="PI3/4_kinase"/>
</dbReference>
<dbReference type="InterPro" id="IPR016024">
    <property type="entry name" value="ARM-type_fold"/>
</dbReference>
<evidence type="ECO:0000313" key="5">
    <source>
        <dbReference type="Proteomes" id="UP000440578"/>
    </source>
</evidence>
<dbReference type="EC" id="2.7.1.67" evidence="2"/>
<accession>A0A6A4V1X6</accession>
<keyword evidence="4" id="KW-0418">Kinase</keyword>
<dbReference type="Gene3D" id="3.30.1010.10">
    <property type="entry name" value="Phosphatidylinositol 3-kinase Catalytic Subunit, Chain A, domain 4"/>
    <property type="match status" value="1"/>
</dbReference>
<dbReference type="PANTHER" id="PTHR10048:SF15">
    <property type="entry name" value="PHOSPHATIDYLINOSITOL 4-KINASE ALPHA"/>
    <property type="match status" value="1"/>
</dbReference>
<dbReference type="OrthoDB" id="10264149at2759"/>
<reference evidence="4 5" key="1">
    <citation type="submission" date="2019-07" db="EMBL/GenBank/DDBJ databases">
        <title>Draft genome assembly of a fouling barnacle, Amphibalanus amphitrite (Darwin, 1854): The first reference genome for Thecostraca.</title>
        <authorList>
            <person name="Kim W."/>
        </authorList>
    </citation>
    <scope>NUCLEOTIDE SEQUENCE [LARGE SCALE GENOMIC DNA]</scope>
    <source>
        <strain evidence="4">SNU_AA5</strain>
        <tissue evidence="4">Soma without cirri and trophi</tissue>
    </source>
</reference>
<dbReference type="EMBL" id="VIIS01002179">
    <property type="protein sequence ID" value="KAF0287595.1"/>
    <property type="molecule type" value="Genomic_DNA"/>
</dbReference>